<dbReference type="KEGG" id="taa:NMY3_00548"/>
<name>A0A654LVC9_9ARCH</name>
<evidence type="ECO:0000313" key="1">
    <source>
        <dbReference type="EMBL" id="ALI34760.1"/>
    </source>
</evidence>
<organism evidence="1 2">
    <name type="scientific">Candidatus Nitrosocosmicus oleophilus</name>
    <dbReference type="NCBI Taxonomy" id="1353260"/>
    <lineage>
        <taxon>Archaea</taxon>
        <taxon>Nitrososphaerota</taxon>
        <taxon>Nitrososphaeria</taxon>
        <taxon>Nitrososphaerales</taxon>
        <taxon>Nitrososphaeraceae</taxon>
        <taxon>Candidatus Nitrosocosmicus</taxon>
    </lineage>
</organism>
<dbReference type="EMBL" id="CP012850">
    <property type="protein sequence ID" value="ALI34760.1"/>
    <property type="molecule type" value="Genomic_DNA"/>
</dbReference>
<evidence type="ECO:0000313" key="2">
    <source>
        <dbReference type="Proteomes" id="UP000058925"/>
    </source>
</evidence>
<gene>
    <name evidence="1" type="ORF">NMY3_00548</name>
</gene>
<proteinExistence type="predicted"/>
<keyword evidence="2" id="KW-1185">Reference proteome</keyword>
<dbReference type="AlphaFoldDB" id="A0A654LVC9"/>
<reference evidence="2" key="1">
    <citation type="submission" date="2015-10" db="EMBL/GenBank/DDBJ databases">
        <title>Niche specialization of a soil ammonia-oxidizing archaeon, Candidatus Nitrosocosmicus oleophilus.</title>
        <authorList>
            <person name="Jung M.-Y."/>
            <person name="Rhee S.-K."/>
        </authorList>
    </citation>
    <scope>NUCLEOTIDE SEQUENCE [LARGE SCALE GENOMIC DNA]</scope>
    <source>
        <strain evidence="2">MY3</strain>
    </source>
</reference>
<dbReference type="GeneID" id="60420713"/>
<accession>A0A654LVC9</accession>
<sequence length="375" mass="44189">MDFSIEKVIHDENFSCKTQTIQLGQKQISTPIRALHLKDPRSESRIIKENKLRGINEIHINLSNSKFHKIKNDTKENSRFSQSINNLVRKHGQNDINFLIVNFDIADKIDSENIDYLANELCTPYNEIVIPPIVSGLDLDQLKLYLRRFYDSVRNIRDDPVFFGFFPILAPVEFKELCRFYYDNKITNFMLDCHGKNPLDFYSLMNDLKRLSKSINEKYEIDTFIHALNVPFTRIQKKRDVAPAKDIMAYVMGFDSFGSSHVQRPLPPDLQLKLKEEKDIEDFHIFDGIDYGYHKTSMDEFRITTDKKNTSIDKKYLDDFSDNTKKMIKIYNAERHGYEALEIRKHIRNRSLIDHMDSKVQAKDSLEYIQKKLIR</sequence>
<protein>
    <submittedName>
        <fullName evidence="1">Uncharacterized protein</fullName>
    </submittedName>
</protein>
<dbReference type="RefSeq" id="WP_196817364.1">
    <property type="nucleotide sequence ID" value="NZ_CP012850.1"/>
</dbReference>
<dbReference type="Proteomes" id="UP000058925">
    <property type="component" value="Chromosome"/>
</dbReference>